<comment type="caution">
    <text evidence="1">The sequence shown here is derived from an EMBL/GenBank/DDBJ whole genome shotgun (WGS) entry which is preliminary data.</text>
</comment>
<organism evidence="1 2">
    <name type="scientific">Chryseobacterium terrae</name>
    <dbReference type="NCBI Taxonomy" id="3163299"/>
    <lineage>
        <taxon>Bacteria</taxon>
        <taxon>Pseudomonadati</taxon>
        <taxon>Bacteroidota</taxon>
        <taxon>Flavobacteriia</taxon>
        <taxon>Flavobacteriales</taxon>
        <taxon>Weeksellaceae</taxon>
        <taxon>Chryseobacterium group</taxon>
        <taxon>Chryseobacterium</taxon>
    </lineage>
</organism>
<sequence>MTWIINQKKLWIIYHKLLNWLFPLDEFERDIVPFSSYHYFSPSPFQKLIINYLAWNGIDKKGNISSNKVYPTHAEILENRTVLRECGFASNTNIEKLILSEFLETKVNIPDLNPVKFACVYEKQYVIIKVSDLTSQRLKNQIKPQIYIYLIVGDILVEFLNCLLKNKTSL</sequence>
<evidence type="ECO:0000313" key="2">
    <source>
        <dbReference type="Proteomes" id="UP001629058"/>
    </source>
</evidence>
<protein>
    <submittedName>
        <fullName evidence="1">Uncharacterized protein</fullName>
    </submittedName>
</protein>
<reference evidence="1 2" key="1">
    <citation type="submission" date="2024-06" db="EMBL/GenBank/DDBJ databases">
        <authorList>
            <person name="Kaempfer P."/>
            <person name="Viver T."/>
        </authorList>
    </citation>
    <scope>NUCLEOTIDE SEQUENCE [LARGE SCALE GENOMIC DNA]</scope>
    <source>
        <strain evidence="1 2">ST-37</strain>
    </source>
</reference>
<keyword evidence="2" id="KW-1185">Reference proteome</keyword>
<gene>
    <name evidence="1" type="ORF">ABS765_17550</name>
</gene>
<dbReference type="Proteomes" id="UP001629058">
    <property type="component" value="Unassembled WGS sequence"/>
</dbReference>
<accession>A0ABW8Y6S0</accession>
<dbReference type="EMBL" id="JBELPY010000021">
    <property type="protein sequence ID" value="MFL9835824.1"/>
    <property type="molecule type" value="Genomic_DNA"/>
</dbReference>
<evidence type="ECO:0000313" key="1">
    <source>
        <dbReference type="EMBL" id="MFL9835824.1"/>
    </source>
</evidence>
<proteinExistence type="predicted"/>
<dbReference type="RefSeq" id="WP_408092931.1">
    <property type="nucleotide sequence ID" value="NZ_JBELPY010000021.1"/>
</dbReference>
<name>A0ABW8Y6S0_9FLAO</name>